<dbReference type="InterPro" id="IPR013783">
    <property type="entry name" value="Ig-like_fold"/>
</dbReference>
<dbReference type="InterPro" id="IPR011635">
    <property type="entry name" value="CARDB"/>
</dbReference>
<keyword evidence="1" id="KW-0812">Transmembrane</keyword>
<dbReference type="EMBL" id="BARU01035758">
    <property type="protein sequence ID" value="GAH84112.1"/>
    <property type="molecule type" value="Genomic_DNA"/>
</dbReference>
<organism evidence="3">
    <name type="scientific">marine sediment metagenome</name>
    <dbReference type="NCBI Taxonomy" id="412755"/>
    <lineage>
        <taxon>unclassified sequences</taxon>
        <taxon>metagenomes</taxon>
        <taxon>ecological metagenomes</taxon>
    </lineage>
</organism>
<evidence type="ECO:0000313" key="3">
    <source>
        <dbReference type="EMBL" id="GAH84112.1"/>
    </source>
</evidence>
<dbReference type="Pfam" id="PF07705">
    <property type="entry name" value="CARDB"/>
    <property type="match status" value="1"/>
</dbReference>
<reference evidence="3" key="1">
    <citation type="journal article" date="2014" name="Front. Microbiol.">
        <title>High frequency of phylogenetically diverse reductive dehalogenase-homologous genes in deep subseafloor sedimentary metagenomes.</title>
        <authorList>
            <person name="Kawai M."/>
            <person name="Futagami T."/>
            <person name="Toyoda A."/>
            <person name="Takaki Y."/>
            <person name="Nishi S."/>
            <person name="Hori S."/>
            <person name="Arai W."/>
            <person name="Tsubouchi T."/>
            <person name="Morono Y."/>
            <person name="Uchiyama I."/>
            <person name="Ito T."/>
            <person name="Fujiyama A."/>
            <person name="Inagaki F."/>
            <person name="Takami H."/>
        </authorList>
    </citation>
    <scope>NUCLEOTIDE SEQUENCE</scope>
    <source>
        <strain evidence="3">Expedition CK06-06</strain>
    </source>
</reference>
<feature type="transmembrane region" description="Helical" evidence="1">
    <location>
        <begin position="143"/>
        <end position="164"/>
    </location>
</feature>
<sequence length="169" mass="17630">VSHFTTFAIIGAITPPLPPVPAIFSLSNLRIEPAEVEIGGVVTITVSVANTGGTEGSYEVVLKINEVVVEKKTVTVAAGSSEIITFSVTREEAGSYSTTVDGLSASFTVITPAPPPPPEEEKVVPPEEEEIVPPAPAPAKPNWPLIGGIIGGCVLAGLLVFFLVRRRAY</sequence>
<protein>
    <recommendedName>
        <fullName evidence="2">CARDB domain-containing protein</fullName>
    </recommendedName>
</protein>
<feature type="non-terminal residue" evidence="3">
    <location>
        <position position="1"/>
    </location>
</feature>
<dbReference type="Gene3D" id="2.60.40.10">
    <property type="entry name" value="Immunoglobulins"/>
    <property type="match status" value="1"/>
</dbReference>
<accession>X1IQY0</accession>
<name>X1IQY0_9ZZZZ</name>
<gene>
    <name evidence="3" type="ORF">S03H2_55918</name>
</gene>
<evidence type="ECO:0000259" key="2">
    <source>
        <dbReference type="Pfam" id="PF07705"/>
    </source>
</evidence>
<feature type="domain" description="CARDB" evidence="2">
    <location>
        <begin position="30"/>
        <end position="100"/>
    </location>
</feature>
<keyword evidence="1" id="KW-1133">Transmembrane helix</keyword>
<dbReference type="AlphaFoldDB" id="X1IQY0"/>
<evidence type="ECO:0000256" key="1">
    <source>
        <dbReference type="SAM" id="Phobius"/>
    </source>
</evidence>
<keyword evidence="1" id="KW-0472">Membrane</keyword>
<proteinExistence type="predicted"/>
<comment type="caution">
    <text evidence="3">The sequence shown here is derived from an EMBL/GenBank/DDBJ whole genome shotgun (WGS) entry which is preliminary data.</text>
</comment>